<accession>A0AAP0EZ49</accession>
<gene>
    <name evidence="2" type="ORF">Sjap_019624</name>
</gene>
<sequence>MTRRREEKEEIAKEEGGTQESRRRSQEGEGDELGKVKEEDLGKAEEVSSGKRMRRTWEVGGGGLERRKEAGRRTREAQGGWEGNVKSEK</sequence>
<dbReference type="EMBL" id="JBBNAE010000008">
    <property type="protein sequence ID" value="KAK9102370.1"/>
    <property type="molecule type" value="Genomic_DNA"/>
</dbReference>
<feature type="region of interest" description="Disordered" evidence="1">
    <location>
        <begin position="1"/>
        <end position="89"/>
    </location>
</feature>
<organism evidence="2 3">
    <name type="scientific">Stephania japonica</name>
    <dbReference type="NCBI Taxonomy" id="461633"/>
    <lineage>
        <taxon>Eukaryota</taxon>
        <taxon>Viridiplantae</taxon>
        <taxon>Streptophyta</taxon>
        <taxon>Embryophyta</taxon>
        <taxon>Tracheophyta</taxon>
        <taxon>Spermatophyta</taxon>
        <taxon>Magnoliopsida</taxon>
        <taxon>Ranunculales</taxon>
        <taxon>Menispermaceae</taxon>
        <taxon>Menispermoideae</taxon>
        <taxon>Cissampelideae</taxon>
        <taxon>Stephania</taxon>
    </lineage>
</organism>
<feature type="compositionally biased region" description="Basic and acidic residues" evidence="1">
    <location>
        <begin position="1"/>
        <end position="49"/>
    </location>
</feature>
<name>A0AAP0EZ49_9MAGN</name>
<reference evidence="2 3" key="1">
    <citation type="submission" date="2024-01" db="EMBL/GenBank/DDBJ databases">
        <title>Genome assemblies of Stephania.</title>
        <authorList>
            <person name="Yang L."/>
        </authorList>
    </citation>
    <scope>NUCLEOTIDE SEQUENCE [LARGE SCALE GENOMIC DNA]</scope>
    <source>
        <strain evidence="2">QJT</strain>
        <tissue evidence="2">Leaf</tissue>
    </source>
</reference>
<evidence type="ECO:0000313" key="2">
    <source>
        <dbReference type="EMBL" id="KAK9102370.1"/>
    </source>
</evidence>
<comment type="caution">
    <text evidence="2">The sequence shown here is derived from an EMBL/GenBank/DDBJ whole genome shotgun (WGS) entry which is preliminary data.</text>
</comment>
<dbReference type="Proteomes" id="UP001417504">
    <property type="component" value="Unassembled WGS sequence"/>
</dbReference>
<evidence type="ECO:0000313" key="3">
    <source>
        <dbReference type="Proteomes" id="UP001417504"/>
    </source>
</evidence>
<dbReference type="AlphaFoldDB" id="A0AAP0EZ49"/>
<keyword evidence="3" id="KW-1185">Reference proteome</keyword>
<proteinExistence type="predicted"/>
<evidence type="ECO:0000256" key="1">
    <source>
        <dbReference type="SAM" id="MobiDB-lite"/>
    </source>
</evidence>
<protein>
    <submittedName>
        <fullName evidence="2">Uncharacterized protein</fullName>
    </submittedName>
</protein>
<feature type="compositionally biased region" description="Basic and acidic residues" evidence="1">
    <location>
        <begin position="64"/>
        <end position="76"/>
    </location>
</feature>